<organism evidence="6 7">
    <name type="scientific">Crassostrea virginica</name>
    <name type="common">Eastern oyster</name>
    <dbReference type="NCBI Taxonomy" id="6565"/>
    <lineage>
        <taxon>Eukaryota</taxon>
        <taxon>Metazoa</taxon>
        <taxon>Spiralia</taxon>
        <taxon>Lophotrochozoa</taxon>
        <taxon>Mollusca</taxon>
        <taxon>Bivalvia</taxon>
        <taxon>Autobranchia</taxon>
        <taxon>Pteriomorphia</taxon>
        <taxon>Ostreida</taxon>
        <taxon>Ostreoidea</taxon>
        <taxon>Ostreidae</taxon>
        <taxon>Crassostrea</taxon>
    </lineage>
</organism>
<dbReference type="InterPro" id="IPR001611">
    <property type="entry name" value="Leu-rich_rpt"/>
</dbReference>
<keyword evidence="4" id="KW-1133">Transmembrane helix</keyword>
<dbReference type="Pfam" id="PF13855">
    <property type="entry name" value="LRR_8"/>
    <property type="match status" value="1"/>
</dbReference>
<protein>
    <submittedName>
        <fullName evidence="7">Negative regulator of reactive oxygen species-like</fullName>
    </submittedName>
</protein>
<accession>A0A8B8ANX3</accession>
<dbReference type="PANTHER" id="PTHR24369">
    <property type="entry name" value="ANTIGEN BSP, PUTATIVE-RELATED"/>
    <property type="match status" value="1"/>
</dbReference>
<dbReference type="PANTHER" id="PTHR24369:SF210">
    <property type="entry name" value="CHAOPTIN-RELATED"/>
    <property type="match status" value="1"/>
</dbReference>
<dbReference type="Proteomes" id="UP000694844">
    <property type="component" value="Chromosome 7"/>
</dbReference>
<dbReference type="InterPro" id="IPR050541">
    <property type="entry name" value="LRR_TM_domain-containing"/>
</dbReference>
<proteinExistence type="predicted"/>
<feature type="signal peptide" evidence="5">
    <location>
        <begin position="1"/>
        <end position="26"/>
    </location>
</feature>
<feature type="chain" id="PRO_5034381606" evidence="5">
    <location>
        <begin position="27"/>
        <end position="388"/>
    </location>
</feature>
<evidence type="ECO:0000313" key="6">
    <source>
        <dbReference type="Proteomes" id="UP000694844"/>
    </source>
</evidence>
<dbReference type="GeneID" id="111103388"/>
<evidence type="ECO:0000256" key="4">
    <source>
        <dbReference type="SAM" id="Phobius"/>
    </source>
</evidence>
<keyword evidence="2 5" id="KW-0732">Signal</keyword>
<dbReference type="InterPro" id="IPR003591">
    <property type="entry name" value="Leu-rich_rpt_typical-subtyp"/>
</dbReference>
<name>A0A8B8ANX3_CRAVI</name>
<dbReference type="SMART" id="SM00369">
    <property type="entry name" value="LRR_TYP"/>
    <property type="match status" value="3"/>
</dbReference>
<evidence type="ECO:0000313" key="7">
    <source>
        <dbReference type="RefSeq" id="XP_022292338.1"/>
    </source>
</evidence>
<evidence type="ECO:0000256" key="3">
    <source>
        <dbReference type="ARBA" id="ARBA00022737"/>
    </source>
</evidence>
<keyword evidence="1" id="KW-0433">Leucine-rich repeat</keyword>
<evidence type="ECO:0000256" key="5">
    <source>
        <dbReference type="SAM" id="SignalP"/>
    </source>
</evidence>
<dbReference type="KEGG" id="cvn:111103388"/>
<dbReference type="AlphaFoldDB" id="A0A8B8ANX3"/>
<reference evidence="7" key="1">
    <citation type="submission" date="2025-08" db="UniProtKB">
        <authorList>
            <consortium name="RefSeq"/>
        </authorList>
    </citation>
    <scope>IDENTIFICATION</scope>
    <source>
        <tissue evidence="7">Whole sample</tissue>
    </source>
</reference>
<dbReference type="Gene3D" id="3.80.10.10">
    <property type="entry name" value="Ribonuclease Inhibitor"/>
    <property type="match status" value="2"/>
</dbReference>
<gene>
    <name evidence="7" type="primary">LOC111103388</name>
</gene>
<dbReference type="GO" id="GO:0005886">
    <property type="term" value="C:plasma membrane"/>
    <property type="evidence" value="ECO:0007669"/>
    <property type="project" value="TreeGrafter"/>
</dbReference>
<dbReference type="PROSITE" id="PS51450">
    <property type="entry name" value="LRR"/>
    <property type="match status" value="1"/>
</dbReference>
<keyword evidence="4" id="KW-0472">Membrane</keyword>
<evidence type="ECO:0000256" key="2">
    <source>
        <dbReference type="ARBA" id="ARBA00022729"/>
    </source>
</evidence>
<dbReference type="InterPro" id="IPR032675">
    <property type="entry name" value="LRR_dom_sf"/>
</dbReference>
<keyword evidence="3" id="KW-0677">Repeat</keyword>
<feature type="transmembrane region" description="Helical" evidence="4">
    <location>
        <begin position="330"/>
        <end position="353"/>
    </location>
</feature>
<sequence>MDGYAFWRISCLGFLVACFMTKGVICDPCRQITARALWCHGKELDQNFINNSLKGKLKVTPDVQEIHLTNGTFSELPPNAFSDCAQQSGTKLTNLTKLDLSFNNITKIHGKTFHCMPNLEKLFLHHNRWQIHKDNHTGFFNNLPNLVELDLTSTFESPDRLHVTKLRYVLDNSNFSKLETLKLGNNDMQFLDDSLGKSLCNMDRLRHINLQGNNLVSINITHCFQRSKLLEKIDLSDNSFTTLDTRSMTVFNAIQNSNPQVNFTVNLRNQQWSCDCGIKQFRDWLSTTKVHVMSKSDYRCYDGANFRKHIVNLSDRDICHDNETDSSVQAGVVVVIVLLVIIGLALIGVLFVYRSRLTSFAHGVRKSLNRAGHVQYSSVDDSPLTADA</sequence>
<keyword evidence="6" id="KW-1185">Reference proteome</keyword>
<dbReference type="SUPFAM" id="SSF52058">
    <property type="entry name" value="L domain-like"/>
    <property type="match status" value="1"/>
</dbReference>
<keyword evidence="4" id="KW-0812">Transmembrane</keyword>
<dbReference type="RefSeq" id="XP_022292338.1">
    <property type="nucleotide sequence ID" value="XM_022436630.1"/>
</dbReference>
<evidence type="ECO:0000256" key="1">
    <source>
        <dbReference type="ARBA" id="ARBA00022614"/>
    </source>
</evidence>
<dbReference type="OrthoDB" id="8861968at2759"/>